<evidence type="ECO:0000313" key="6">
    <source>
        <dbReference type="EMBL" id="ORE01382.1"/>
    </source>
</evidence>
<dbReference type="Proteomes" id="UP000242414">
    <property type="component" value="Unassembled WGS sequence"/>
</dbReference>
<gene>
    <name evidence="6" type="ORF">BCV72DRAFT_321706</name>
</gene>
<evidence type="ECO:0000256" key="1">
    <source>
        <dbReference type="ARBA" id="ARBA00004613"/>
    </source>
</evidence>
<dbReference type="InterPro" id="IPR008037">
    <property type="entry name" value="Pacifastin_dom"/>
</dbReference>
<protein>
    <recommendedName>
        <fullName evidence="5">Pacifastin domain-containing protein</fullName>
    </recommendedName>
</protein>
<name>A0A1X0QNP3_RHIZD</name>
<dbReference type="SUPFAM" id="SSF57283">
    <property type="entry name" value="PMP inhibitors"/>
    <property type="match status" value="1"/>
</dbReference>
<evidence type="ECO:0000256" key="3">
    <source>
        <dbReference type="ARBA" id="ARBA00023157"/>
    </source>
</evidence>
<keyword evidence="2" id="KW-0964">Secreted</keyword>
<reference evidence="6" key="1">
    <citation type="journal article" date="2016" name="Proc. Natl. Acad. Sci. U.S.A.">
        <title>Lipid metabolic changes in an early divergent fungus govern the establishment of a mutualistic symbiosis with endobacteria.</title>
        <authorList>
            <person name="Lastovetsky O.A."/>
            <person name="Gaspar M.L."/>
            <person name="Mondo S.J."/>
            <person name="LaButti K.M."/>
            <person name="Sandor L."/>
            <person name="Grigoriev I.V."/>
            <person name="Henry S.A."/>
            <person name="Pawlowska T.E."/>
        </authorList>
    </citation>
    <scope>NUCLEOTIDE SEQUENCE [LARGE SCALE GENOMIC DNA]</scope>
    <source>
        <strain evidence="6">ATCC 52814</strain>
    </source>
</reference>
<dbReference type="AlphaFoldDB" id="A0A1X0QNP3"/>
<feature type="chain" id="PRO_5025378173" description="Pacifastin domain-containing protein" evidence="4">
    <location>
        <begin position="20"/>
        <end position="105"/>
    </location>
</feature>
<keyword evidence="4" id="KW-0732">Signal</keyword>
<dbReference type="InterPro" id="IPR036201">
    <property type="entry name" value="Pacifastin_dom_sf"/>
</dbReference>
<dbReference type="GO" id="GO:0030414">
    <property type="term" value="F:peptidase inhibitor activity"/>
    <property type="evidence" value="ECO:0007669"/>
    <property type="project" value="InterPro"/>
</dbReference>
<evidence type="ECO:0000259" key="5">
    <source>
        <dbReference type="Pfam" id="PF05375"/>
    </source>
</evidence>
<evidence type="ECO:0000256" key="2">
    <source>
        <dbReference type="ARBA" id="ARBA00022525"/>
    </source>
</evidence>
<organism evidence="6">
    <name type="scientific">Rhizopus microsporus var. microsporus</name>
    <dbReference type="NCBI Taxonomy" id="86635"/>
    <lineage>
        <taxon>Eukaryota</taxon>
        <taxon>Fungi</taxon>
        <taxon>Fungi incertae sedis</taxon>
        <taxon>Mucoromycota</taxon>
        <taxon>Mucoromycotina</taxon>
        <taxon>Mucoromycetes</taxon>
        <taxon>Mucorales</taxon>
        <taxon>Mucorineae</taxon>
        <taxon>Rhizopodaceae</taxon>
        <taxon>Rhizopus</taxon>
    </lineage>
</organism>
<dbReference type="OrthoDB" id="2244405at2759"/>
<proteinExistence type="predicted"/>
<feature type="domain" description="Pacifastin" evidence="5">
    <location>
        <begin position="26"/>
        <end position="66"/>
    </location>
</feature>
<sequence length="105" mass="11578">MKLLSLLFTVAPLLYIISAAPSSGTCKPGDTFKAKDACNICTCTKSGRKEDADCSNMLCLFEKEKSGARCKPYTTFQYNCYLCFCPESGLRHDAGCYTMTCDRPN</sequence>
<evidence type="ECO:0000256" key="4">
    <source>
        <dbReference type="SAM" id="SignalP"/>
    </source>
</evidence>
<accession>A0A1X0QNP3</accession>
<dbReference type="EMBL" id="KV922143">
    <property type="protein sequence ID" value="ORE01382.1"/>
    <property type="molecule type" value="Genomic_DNA"/>
</dbReference>
<feature type="signal peptide" evidence="4">
    <location>
        <begin position="1"/>
        <end position="19"/>
    </location>
</feature>
<keyword evidence="3" id="KW-1015">Disulfide bond</keyword>
<dbReference type="Pfam" id="PF05375">
    <property type="entry name" value="Pacifastin_I"/>
    <property type="match status" value="1"/>
</dbReference>
<dbReference type="VEuPathDB" id="FungiDB:BCV72DRAFT_321706"/>
<comment type="subcellular location">
    <subcellularLocation>
        <location evidence="1">Secreted</location>
    </subcellularLocation>
</comment>
<dbReference type="GO" id="GO:0005576">
    <property type="term" value="C:extracellular region"/>
    <property type="evidence" value="ECO:0007669"/>
    <property type="project" value="UniProtKB-SubCell"/>
</dbReference>